<feature type="domain" description="Thioesterase" evidence="3">
    <location>
        <begin position="44"/>
        <end position="118"/>
    </location>
</feature>
<dbReference type="InterPro" id="IPR029069">
    <property type="entry name" value="HotDog_dom_sf"/>
</dbReference>
<dbReference type="InterPro" id="IPR039298">
    <property type="entry name" value="ACOT13"/>
</dbReference>
<dbReference type="CDD" id="cd03443">
    <property type="entry name" value="PaaI_thioesterase"/>
    <property type="match status" value="1"/>
</dbReference>
<dbReference type="InterPro" id="IPR003736">
    <property type="entry name" value="PAAI_dom"/>
</dbReference>
<dbReference type="GO" id="GO:0047617">
    <property type="term" value="F:fatty acyl-CoA hydrolase activity"/>
    <property type="evidence" value="ECO:0007669"/>
    <property type="project" value="InterPro"/>
</dbReference>
<dbReference type="InterPro" id="IPR006683">
    <property type="entry name" value="Thioestr_dom"/>
</dbReference>
<dbReference type="PANTHER" id="PTHR21660:SF1">
    <property type="entry name" value="ACYL-COENZYME A THIOESTERASE 13"/>
    <property type="match status" value="1"/>
</dbReference>
<proteinExistence type="inferred from homology"/>
<evidence type="ECO:0000259" key="3">
    <source>
        <dbReference type="Pfam" id="PF03061"/>
    </source>
</evidence>
<dbReference type="EMBL" id="UINC01001216">
    <property type="protein sequence ID" value="SUZ74573.1"/>
    <property type="molecule type" value="Genomic_DNA"/>
</dbReference>
<evidence type="ECO:0000256" key="2">
    <source>
        <dbReference type="ARBA" id="ARBA00022801"/>
    </source>
</evidence>
<dbReference type="AlphaFoldDB" id="A0A381QAA6"/>
<dbReference type="SUPFAM" id="SSF54637">
    <property type="entry name" value="Thioesterase/thiol ester dehydrase-isomerase"/>
    <property type="match status" value="1"/>
</dbReference>
<reference evidence="4" key="1">
    <citation type="submission" date="2018-05" db="EMBL/GenBank/DDBJ databases">
        <authorList>
            <person name="Lanie J.A."/>
            <person name="Ng W.-L."/>
            <person name="Kazmierczak K.M."/>
            <person name="Andrzejewski T.M."/>
            <person name="Davidsen T.M."/>
            <person name="Wayne K.J."/>
            <person name="Tettelin H."/>
            <person name="Glass J.I."/>
            <person name="Rusch D."/>
            <person name="Podicherti R."/>
            <person name="Tsui H.-C.T."/>
            <person name="Winkler M.E."/>
        </authorList>
    </citation>
    <scope>NUCLEOTIDE SEQUENCE</scope>
</reference>
<protein>
    <recommendedName>
        <fullName evidence="3">Thioesterase domain-containing protein</fullName>
    </recommendedName>
</protein>
<keyword evidence="2" id="KW-0378">Hydrolase</keyword>
<comment type="similarity">
    <text evidence="1">Belongs to the thioesterase PaaI family.</text>
</comment>
<dbReference type="PANTHER" id="PTHR21660">
    <property type="entry name" value="THIOESTERASE SUPERFAMILY MEMBER-RELATED"/>
    <property type="match status" value="1"/>
</dbReference>
<evidence type="ECO:0000256" key="1">
    <source>
        <dbReference type="ARBA" id="ARBA00008324"/>
    </source>
</evidence>
<gene>
    <name evidence="4" type="ORF">METZ01_LOCUS27427</name>
</gene>
<evidence type="ECO:0000313" key="4">
    <source>
        <dbReference type="EMBL" id="SUZ74573.1"/>
    </source>
</evidence>
<dbReference type="Gene3D" id="3.10.129.10">
    <property type="entry name" value="Hotdog Thioesterase"/>
    <property type="match status" value="1"/>
</dbReference>
<sequence length="132" mass="14133">MSESRSELMDLLGDGTLLEYDDRAQKAIMQFDARPEFCHSDGKVVQGGFVTAWMDAAMAQAARNASRGEFSAVTLELKVTFVAAAGPGRVVAEGRVLSMGRTVAFLEGQLCDDTGKLLATSSSTAKLVRVNR</sequence>
<accession>A0A381QAA6</accession>
<name>A0A381QAA6_9ZZZZ</name>
<dbReference type="NCBIfam" id="TIGR00369">
    <property type="entry name" value="unchar_dom_1"/>
    <property type="match status" value="1"/>
</dbReference>
<dbReference type="Pfam" id="PF03061">
    <property type="entry name" value="4HBT"/>
    <property type="match status" value="1"/>
</dbReference>
<organism evidence="4">
    <name type="scientific">marine metagenome</name>
    <dbReference type="NCBI Taxonomy" id="408172"/>
    <lineage>
        <taxon>unclassified sequences</taxon>
        <taxon>metagenomes</taxon>
        <taxon>ecological metagenomes</taxon>
    </lineage>
</organism>